<evidence type="ECO:0000313" key="1">
    <source>
        <dbReference type="EMBL" id="KAI4300040.1"/>
    </source>
</evidence>
<protein>
    <submittedName>
        <fullName evidence="1">Uncharacterized protein</fullName>
    </submittedName>
</protein>
<comment type="caution">
    <text evidence="1">The sequence shown here is derived from an EMBL/GenBank/DDBJ whole genome shotgun (WGS) entry which is preliminary data.</text>
</comment>
<dbReference type="Proteomes" id="UP000828941">
    <property type="component" value="Chromosome 13"/>
</dbReference>
<gene>
    <name evidence="1" type="ORF">L6164_033459</name>
</gene>
<accession>A0ACB9KRU4</accession>
<sequence>MLTRAGEQREGLYYFKNSINITSVKTSNRASFDLWHQRLGHASFQAVALLPNIGFAKSSDLCTPKCDTSASTNDSFSSHSNGDLDTTETISLPFVIGPSPVIETPVLPSIPDTDLSLAASSPTTSTSDLAHPPIKDLQATDNRGSSSYKNYCASGPRPTC</sequence>
<name>A0ACB9KRU4_BAUVA</name>
<evidence type="ECO:0000313" key="2">
    <source>
        <dbReference type="Proteomes" id="UP000828941"/>
    </source>
</evidence>
<reference evidence="1 2" key="1">
    <citation type="journal article" date="2022" name="DNA Res.">
        <title>Chromosomal-level genome assembly of the orchid tree Bauhinia variegata (Leguminosae; Cercidoideae) supports the allotetraploid origin hypothesis of Bauhinia.</title>
        <authorList>
            <person name="Zhong Y."/>
            <person name="Chen Y."/>
            <person name="Zheng D."/>
            <person name="Pang J."/>
            <person name="Liu Y."/>
            <person name="Luo S."/>
            <person name="Meng S."/>
            <person name="Qian L."/>
            <person name="Wei D."/>
            <person name="Dai S."/>
            <person name="Zhou R."/>
        </authorList>
    </citation>
    <scope>NUCLEOTIDE SEQUENCE [LARGE SCALE GENOMIC DNA]</scope>
    <source>
        <strain evidence="1">BV-YZ2020</strain>
    </source>
</reference>
<dbReference type="EMBL" id="CM039438">
    <property type="protein sequence ID" value="KAI4300040.1"/>
    <property type="molecule type" value="Genomic_DNA"/>
</dbReference>
<organism evidence="1 2">
    <name type="scientific">Bauhinia variegata</name>
    <name type="common">Purple orchid tree</name>
    <name type="synonym">Phanera variegata</name>
    <dbReference type="NCBI Taxonomy" id="167791"/>
    <lineage>
        <taxon>Eukaryota</taxon>
        <taxon>Viridiplantae</taxon>
        <taxon>Streptophyta</taxon>
        <taxon>Embryophyta</taxon>
        <taxon>Tracheophyta</taxon>
        <taxon>Spermatophyta</taxon>
        <taxon>Magnoliopsida</taxon>
        <taxon>eudicotyledons</taxon>
        <taxon>Gunneridae</taxon>
        <taxon>Pentapetalae</taxon>
        <taxon>rosids</taxon>
        <taxon>fabids</taxon>
        <taxon>Fabales</taxon>
        <taxon>Fabaceae</taxon>
        <taxon>Cercidoideae</taxon>
        <taxon>Cercideae</taxon>
        <taxon>Bauhiniinae</taxon>
        <taxon>Bauhinia</taxon>
    </lineage>
</organism>
<proteinExistence type="predicted"/>
<keyword evidence="2" id="KW-1185">Reference proteome</keyword>